<sequence length="119" mass="13874">MSHYAKLSLIDDDMVKELNPILDYCDYHSYTRDIFSVPRIEDICDALMEILDVNYDNEMDFHVLNPELIDRIVSGLEERQGMWSDGLQLKSKRLIDGLKEHRDTFAFEGSDSLLLSWAD</sequence>
<reference evidence="1" key="1">
    <citation type="submission" date="2021-07" db="EMBL/GenBank/DDBJ databases">
        <authorList>
            <person name="Roth S.J."/>
            <person name="Krukonis G.P."/>
            <person name="Delesalle V.A."/>
        </authorList>
    </citation>
    <scope>NUCLEOTIDE SEQUENCE</scope>
</reference>
<dbReference type="KEGG" id="vg:77943922"/>
<gene>
    <name evidence="1" type="primary">30</name>
    <name evidence="1" type="ORF">AH04_30</name>
</gene>
<dbReference type="GeneID" id="77943922"/>
<accession>A0AAE8BUK7</accession>
<evidence type="ECO:0000313" key="1">
    <source>
        <dbReference type="EMBL" id="QZA70517.1"/>
    </source>
</evidence>
<proteinExistence type="predicted"/>
<name>A0AAE8BUK7_9CAUD</name>
<organism evidence="1 2">
    <name type="scientific">Erwinia phage AH04</name>
    <dbReference type="NCBI Taxonomy" id="2869569"/>
    <lineage>
        <taxon>Viruses</taxon>
        <taxon>Duplodnaviria</taxon>
        <taxon>Heunggongvirae</taxon>
        <taxon>Uroviricota</taxon>
        <taxon>Caudoviricetes</taxon>
        <taxon>Chimalliviridae</taxon>
        <taxon>Meadowvirus</taxon>
        <taxon>Meadowvirus AH04</taxon>
    </lineage>
</organism>
<dbReference type="RefSeq" id="YP_010667784.1">
    <property type="nucleotide sequence ID" value="NC_070952.1"/>
</dbReference>
<protein>
    <submittedName>
        <fullName evidence="1">Uncharacterized protein</fullName>
    </submittedName>
</protein>
<keyword evidence="2" id="KW-1185">Reference proteome</keyword>
<evidence type="ECO:0000313" key="2">
    <source>
        <dbReference type="Proteomes" id="UP000827517"/>
    </source>
</evidence>
<dbReference type="EMBL" id="MZ501267">
    <property type="protein sequence ID" value="QZA70517.1"/>
    <property type="molecule type" value="Genomic_DNA"/>
</dbReference>
<dbReference type="Proteomes" id="UP000827517">
    <property type="component" value="Segment"/>
</dbReference>